<dbReference type="Proteomes" id="UP000824120">
    <property type="component" value="Chromosome 5"/>
</dbReference>
<accession>A0A9J5Z7W1</accession>
<gene>
    <name evidence="2" type="ORF">H5410_029491</name>
</gene>
<reference evidence="2 3" key="1">
    <citation type="submission" date="2020-09" db="EMBL/GenBank/DDBJ databases">
        <title>De no assembly of potato wild relative species, Solanum commersonii.</title>
        <authorList>
            <person name="Cho K."/>
        </authorList>
    </citation>
    <scope>NUCLEOTIDE SEQUENCE [LARGE SCALE GENOMIC DNA]</scope>
    <source>
        <strain evidence="2">LZ3.2</strain>
        <tissue evidence="2">Leaf</tissue>
    </source>
</reference>
<sequence>MNGERKGSFLGSHGNRSGGDEVGPVAERIRLNNAGNRLKTTQEAGNLKRSQLNRRVRRISSGWIADDIAIISQGVKIRL</sequence>
<dbReference type="AlphaFoldDB" id="A0A9J5Z7W1"/>
<name>A0A9J5Z7W1_SOLCO</name>
<feature type="region of interest" description="Disordered" evidence="1">
    <location>
        <begin position="1"/>
        <end position="24"/>
    </location>
</feature>
<protein>
    <submittedName>
        <fullName evidence="2">Uncharacterized protein</fullName>
    </submittedName>
</protein>
<evidence type="ECO:0000313" key="2">
    <source>
        <dbReference type="EMBL" id="KAG5607999.1"/>
    </source>
</evidence>
<dbReference type="EMBL" id="JACXVP010000005">
    <property type="protein sequence ID" value="KAG5607999.1"/>
    <property type="molecule type" value="Genomic_DNA"/>
</dbReference>
<comment type="caution">
    <text evidence="2">The sequence shown here is derived from an EMBL/GenBank/DDBJ whole genome shotgun (WGS) entry which is preliminary data.</text>
</comment>
<evidence type="ECO:0000256" key="1">
    <source>
        <dbReference type="SAM" id="MobiDB-lite"/>
    </source>
</evidence>
<evidence type="ECO:0000313" key="3">
    <source>
        <dbReference type="Proteomes" id="UP000824120"/>
    </source>
</evidence>
<organism evidence="2 3">
    <name type="scientific">Solanum commersonii</name>
    <name type="common">Commerson's wild potato</name>
    <name type="synonym">Commerson's nightshade</name>
    <dbReference type="NCBI Taxonomy" id="4109"/>
    <lineage>
        <taxon>Eukaryota</taxon>
        <taxon>Viridiplantae</taxon>
        <taxon>Streptophyta</taxon>
        <taxon>Embryophyta</taxon>
        <taxon>Tracheophyta</taxon>
        <taxon>Spermatophyta</taxon>
        <taxon>Magnoliopsida</taxon>
        <taxon>eudicotyledons</taxon>
        <taxon>Gunneridae</taxon>
        <taxon>Pentapetalae</taxon>
        <taxon>asterids</taxon>
        <taxon>lamiids</taxon>
        <taxon>Solanales</taxon>
        <taxon>Solanaceae</taxon>
        <taxon>Solanoideae</taxon>
        <taxon>Solaneae</taxon>
        <taxon>Solanum</taxon>
    </lineage>
</organism>
<proteinExistence type="predicted"/>
<keyword evidence="3" id="KW-1185">Reference proteome</keyword>